<keyword evidence="7" id="KW-0998">Cell outer membrane</keyword>
<dbReference type="PANTHER" id="PTHR30026:SF20">
    <property type="entry name" value="OUTER MEMBRANE PROTEIN TOLC"/>
    <property type="match status" value="1"/>
</dbReference>
<gene>
    <name evidence="8" type="ORF">MB2181_01325</name>
</gene>
<dbReference type="Pfam" id="PF02321">
    <property type="entry name" value="OEP"/>
    <property type="match status" value="2"/>
</dbReference>
<name>A0P562_9PROT</name>
<dbReference type="GO" id="GO:1990281">
    <property type="term" value="C:efflux pump complex"/>
    <property type="evidence" value="ECO:0007669"/>
    <property type="project" value="TreeGrafter"/>
</dbReference>
<dbReference type="PANTHER" id="PTHR30026">
    <property type="entry name" value="OUTER MEMBRANE PROTEIN TOLC"/>
    <property type="match status" value="1"/>
</dbReference>
<proteinExistence type="inferred from homology"/>
<comment type="caution">
    <text evidence="8">The sequence shown here is derived from an EMBL/GenBank/DDBJ whole genome shotgun (WGS) entry which is preliminary data.</text>
</comment>
<evidence type="ECO:0000313" key="8">
    <source>
        <dbReference type="EMBL" id="EAV46672.1"/>
    </source>
</evidence>
<evidence type="ECO:0000256" key="4">
    <source>
        <dbReference type="ARBA" id="ARBA00022452"/>
    </source>
</evidence>
<dbReference type="InterPro" id="IPR010130">
    <property type="entry name" value="T1SS_OMP_TolC"/>
</dbReference>
<comment type="subcellular location">
    <subcellularLocation>
        <location evidence="1">Cell outer membrane</location>
    </subcellularLocation>
</comment>
<dbReference type="GO" id="GO:0009279">
    <property type="term" value="C:cell outer membrane"/>
    <property type="evidence" value="ECO:0007669"/>
    <property type="project" value="UniProtKB-SubCell"/>
</dbReference>
<keyword evidence="6" id="KW-0472">Membrane</keyword>
<dbReference type="NCBIfam" id="TIGR01844">
    <property type="entry name" value="type_I_sec_TolC"/>
    <property type="match status" value="1"/>
</dbReference>
<keyword evidence="9" id="KW-1185">Reference proteome</keyword>
<reference evidence="8 9" key="1">
    <citation type="submission" date="2006-11" db="EMBL/GenBank/DDBJ databases">
        <authorList>
            <person name="Giovannoni S."/>
            <person name="Vergin K."/>
            <person name="Ferriera S."/>
            <person name="Johnson J."/>
            <person name="Kravitz S."/>
            <person name="Beeson K."/>
            <person name="Sutton G."/>
            <person name="Rogers Y.-H."/>
            <person name="Friedman R."/>
            <person name="Frazier M."/>
            <person name="Venter J.C."/>
        </authorList>
    </citation>
    <scope>NUCLEOTIDE SEQUENCE [LARGE SCALE GENOMIC DNA]</scope>
    <source>
        <strain evidence="8 9">HTCC2181</strain>
    </source>
</reference>
<dbReference type="Proteomes" id="UP000054262">
    <property type="component" value="Unassembled WGS sequence"/>
</dbReference>
<sequence length="459" mass="51950">MIEKKRFGIVALFIAFMVNASFHVCAEEADLVAIYQKALAHDALLASVRFENEATQELISQGRSLFLPSITATANYGENDNERKILTPGISSNELLSGNKAEYHDYDYGITVTQPLFNYGAFQQYKQILSQTSLSEKKLLQAQQDLIYRVSLVYFETLMARDEIRLLRVQKASINEQLIESEARYDVGLISITDVNEAQTKAAMIDAQIIAAIQRLKIKKRQIESLTGELPNKIKGINSAVSFVAISDMMEDWISLATENNLELKIMEDEIKIADREIDVRRSDHYPTVDAIASRSRNWDKGGFPYGALQNEGIRSFSDVLGVQINIPIFSGGYTSSRVREAQKLKLKTAEDAEYLKRQVELKVREHYLNLQANFAEIEAYQQALDSATVQVESTQLAFQEGLRNSVEVLISQQVLFNAQRDLLKSRYNYLMNIISLKLSVGILAQQDLEEINRYLSSE</sequence>
<evidence type="ECO:0000256" key="5">
    <source>
        <dbReference type="ARBA" id="ARBA00022692"/>
    </source>
</evidence>
<organism evidence="8 9">
    <name type="scientific">Methylophilales bacterium HTCC2181</name>
    <dbReference type="NCBI Taxonomy" id="383631"/>
    <lineage>
        <taxon>Bacteria</taxon>
        <taxon>Pseudomonadati</taxon>
        <taxon>Pseudomonadota</taxon>
        <taxon>Betaproteobacteria</taxon>
        <taxon>Nitrosomonadales</taxon>
        <taxon>OM43 clade</taxon>
    </lineage>
</organism>
<accession>A0P562</accession>
<evidence type="ECO:0000256" key="2">
    <source>
        <dbReference type="ARBA" id="ARBA00007613"/>
    </source>
</evidence>
<keyword evidence="5" id="KW-0812">Transmembrane</keyword>
<evidence type="ECO:0000313" key="9">
    <source>
        <dbReference type="Proteomes" id="UP000054262"/>
    </source>
</evidence>
<protein>
    <submittedName>
        <fullName evidence="8">Type I secretion outer membrane protein, TolC</fullName>
    </submittedName>
</protein>
<dbReference type="SUPFAM" id="SSF56954">
    <property type="entry name" value="Outer membrane efflux proteins (OEP)"/>
    <property type="match status" value="1"/>
</dbReference>
<dbReference type="GO" id="GO:0015288">
    <property type="term" value="F:porin activity"/>
    <property type="evidence" value="ECO:0007669"/>
    <property type="project" value="TreeGrafter"/>
</dbReference>
<dbReference type="Gene3D" id="1.20.1600.10">
    <property type="entry name" value="Outer membrane efflux proteins (OEP)"/>
    <property type="match status" value="1"/>
</dbReference>
<dbReference type="EMBL" id="AAUX01000001">
    <property type="protein sequence ID" value="EAV46672.1"/>
    <property type="molecule type" value="Genomic_DNA"/>
</dbReference>
<evidence type="ECO:0000256" key="6">
    <source>
        <dbReference type="ARBA" id="ARBA00023136"/>
    </source>
</evidence>
<dbReference type="GO" id="GO:0015562">
    <property type="term" value="F:efflux transmembrane transporter activity"/>
    <property type="evidence" value="ECO:0007669"/>
    <property type="project" value="InterPro"/>
</dbReference>
<keyword evidence="3" id="KW-0813">Transport</keyword>
<dbReference type="InterPro" id="IPR003423">
    <property type="entry name" value="OMP_efflux"/>
</dbReference>
<keyword evidence="4" id="KW-1134">Transmembrane beta strand</keyword>
<evidence type="ECO:0000256" key="1">
    <source>
        <dbReference type="ARBA" id="ARBA00004442"/>
    </source>
</evidence>
<dbReference type="OrthoDB" id="9813458at2"/>
<comment type="similarity">
    <text evidence="2">Belongs to the outer membrane factor (OMF) (TC 1.B.17) family.</text>
</comment>
<evidence type="ECO:0000256" key="7">
    <source>
        <dbReference type="ARBA" id="ARBA00023237"/>
    </source>
</evidence>
<dbReference type="InterPro" id="IPR051906">
    <property type="entry name" value="TolC-like"/>
</dbReference>
<evidence type="ECO:0000256" key="3">
    <source>
        <dbReference type="ARBA" id="ARBA00022448"/>
    </source>
</evidence>
<dbReference type="AlphaFoldDB" id="A0P562"/>